<dbReference type="AlphaFoldDB" id="A0A8T2RKC8"/>
<dbReference type="OrthoDB" id="5984652at2759"/>
<protein>
    <recommendedName>
        <fullName evidence="3">Thiaminase-2/PQQC domain-containing protein</fullName>
    </recommendedName>
</protein>
<evidence type="ECO:0000313" key="1">
    <source>
        <dbReference type="EMBL" id="KAH7295993.1"/>
    </source>
</evidence>
<accession>A0A8T2RKC8</accession>
<reference evidence="1" key="1">
    <citation type="submission" date="2021-08" db="EMBL/GenBank/DDBJ databases">
        <title>WGS assembly of Ceratopteris richardii.</title>
        <authorList>
            <person name="Marchant D.B."/>
            <person name="Chen G."/>
            <person name="Jenkins J."/>
            <person name="Shu S."/>
            <person name="Leebens-Mack J."/>
            <person name="Grimwood J."/>
            <person name="Schmutz J."/>
            <person name="Soltis P."/>
            <person name="Soltis D."/>
            <person name="Chen Z.-H."/>
        </authorList>
    </citation>
    <scope>NUCLEOTIDE SEQUENCE</scope>
    <source>
        <strain evidence="1">Whitten #5841</strain>
        <tissue evidence="1">Leaf</tissue>
    </source>
</reference>
<sequence>MAAHTQEGLTLSEFIWNQSSDLLEEARNTLFIRGVRDGELDPNFYGIYMLQDGLWCLEVSKIWKEVSRSNREGIDDQIRQFARESASKYRKGAENIYQGWNISQIRAGSEAQDYVHFIRAAFKEYAPSVLIATYACVKLWLTLTNELENVVKEGNPYKVWVDTMKSSGRTAEKQAQLIDTHKGFDRHAALSMFRMAMQKEIMFFNRGGDSQHC</sequence>
<dbReference type="EMBL" id="CM035431">
    <property type="protein sequence ID" value="KAH7295993.1"/>
    <property type="molecule type" value="Genomic_DNA"/>
</dbReference>
<dbReference type="InterPro" id="IPR016084">
    <property type="entry name" value="Haem_Oase-like_multi-hlx"/>
</dbReference>
<organism evidence="1 2">
    <name type="scientific">Ceratopteris richardii</name>
    <name type="common">Triangle waterfern</name>
    <dbReference type="NCBI Taxonomy" id="49495"/>
    <lineage>
        <taxon>Eukaryota</taxon>
        <taxon>Viridiplantae</taxon>
        <taxon>Streptophyta</taxon>
        <taxon>Embryophyta</taxon>
        <taxon>Tracheophyta</taxon>
        <taxon>Polypodiopsida</taxon>
        <taxon>Polypodiidae</taxon>
        <taxon>Polypodiales</taxon>
        <taxon>Pteridineae</taxon>
        <taxon>Pteridaceae</taxon>
        <taxon>Parkerioideae</taxon>
        <taxon>Ceratopteris</taxon>
    </lineage>
</organism>
<dbReference type="PANTHER" id="PTHR43198:SF2">
    <property type="entry name" value="SI:CH1073-67J19.1-RELATED"/>
    <property type="match status" value="1"/>
</dbReference>
<proteinExistence type="predicted"/>
<name>A0A8T2RKC8_CERRI</name>
<evidence type="ECO:0008006" key="3">
    <source>
        <dbReference type="Google" id="ProtNLM"/>
    </source>
</evidence>
<comment type="caution">
    <text evidence="1">The sequence shown here is derived from an EMBL/GenBank/DDBJ whole genome shotgun (WGS) entry which is preliminary data.</text>
</comment>
<dbReference type="Gene3D" id="1.20.910.10">
    <property type="entry name" value="Heme oxygenase-like"/>
    <property type="match status" value="1"/>
</dbReference>
<dbReference type="Proteomes" id="UP000825935">
    <property type="component" value="Chromosome 26"/>
</dbReference>
<dbReference type="GO" id="GO:0005829">
    <property type="term" value="C:cytosol"/>
    <property type="evidence" value="ECO:0007669"/>
    <property type="project" value="TreeGrafter"/>
</dbReference>
<dbReference type="PANTHER" id="PTHR43198">
    <property type="entry name" value="BIFUNCTIONAL TH2 PROTEIN"/>
    <property type="match status" value="1"/>
</dbReference>
<dbReference type="SUPFAM" id="SSF48613">
    <property type="entry name" value="Heme oxygenase-like"/>
    <property type="match status" value="1"/>
</dbReference>
<keyword evidence="2" id="KW-1185">Reference proteome</keyword>
<gene>
    <name evidence="1" type="ORF">KP509_26G002700</name>
</gene>
<dbReference type="InterPro" id="IPR050967">
    <property type="entry name" value="Thiamine_Salvage_TenA"/>
</dbReference>
<evidence type="ECO:0000313" key="2">
    <source>
        <dbReference type="Proteomes" id="UP000825935"/>
    </source>
</evidence>